<dbReference type="InterPro" id="IPR012912">
    <property type="entry name" value="Plasmid_pRiA4b_Orf3-like"/>
</dbReference>
<reference evidence="2 3" key="1">
    <citation type="submission" date="2020-09" db="EMBL/GenBank/DDBJ databases">
        <title>Eikenella S3660 sp. nov., isolated from a throat swab.</title>
        <authorList>
            <person name="Buhl M."/>
        </authorList>
    </citation>
    <scope>NUCLEOTIDE SEQUENCE [LARGE SCALE GENOMIC DNA]</scope>
    <source>
        <strain evidence="2 3">S3360</strain>
    </source>
</reference>
<dbReference type="RefSeq" id="WP_197903489.1">
    <property type="nucleotide sequence ID" value="NZ_JACSGR010000006.1"/>
</dbReference>
<proteinExistence type="predicted"/>
<organism evidence="2 3">
    <name type="scientific">Eikenella glucosivorans</name>
    <dbReference type="NCBI Taxonomy" id="2766967"/>
    <lineage>
        <taxon>Bacteria</taxon>
        <taxon>Pseudomonadati</taxon>
        <taxon>Pseudomonadota</taxon>
        <taxon>Betaproteobacteria</taxon>
        <taxon>Neisseriales</taxon>
        <taxon>Neisseriaceae</taxon>
        <taxon>Eikenella</taxon>
    </lineage>
</organism>
<sequence length="168" mass="19471">MPATQPSKPTIYRFKVSLIGDHAQPVGKLHRILEISADAPFTALHGLIFDAFDRTDDHAFKFLLTRKEIDNEGELYDYPEEVSFPALYEDFPPPEGVTVHDAATYRIQDAGLQEKDCIYYWFDFGDDWMHRLRLEKIFQAGDDYPEEGYILEIAKKVGESPEQYPDYE</sequence>
<dbReference type="SUPFAM" id="SSF159941">
    <property type="entry name" value="MM3350-like"/>
    <property type="match status" value="1"/>
</dbReference>
<accession>A0ABS0NBI2</accession>
<protein>
    <recommendedName>
        <fullName evidence="1">Plasmid pRiA4b Orf3-like domain-containing protein</fullName>
    </recommendedName>
</protein>
<dbReference type="Gene3D" id="3.10.290.30">
    <property type="entry name" value="MM3350-like"/>
    <property type="match status" value="1"/>
</dbReference>
<dbReference type="Proteomes" id="UP000768471">
    <property type="component" value="Unassembled WGS sequence"/>
</dbReference>
<dbReference type="InterPro" id="IPR024047">
    <property type="entry name" value="MM3350-like_sf"/>
</dbReference>
<dbReference type="Pfam" id="PF07929">
    <property type="entry name" value="PRiA4_ORF3"/>
    <property type="match status" value="1"/>
</dbReference>
<dbReference type="EMBL" id="JACSGR010000006">
    <property type="protein sequence ID" value="MBH5329651.1"/>
    <property type="molecule type" value="Genomic_DNA"/>
</dbReference>
<gene>
    <name evidence="2" type="ORF">H9Q10_08225</name>
</gene>
<feature type="domain" description="Plasmid pRiA4b Orf3-like" evidence="1">
    <location>
        <begin position="11"/>
        <end position="144"/>
    </location>
</feature>
<evidence type="ECO:0000313" key="2">
    <source>
        <dbReference type="EMBL" id="MBH5329651.1"/>
    </source>
</evidence>
<evidence type="ECO:0000259" key="1">
    <source>
        <dbReference type="Pfam" id="PF07929"/>
    </source>
</evidence>
<name>A0ABS0NBI2_9NEIS</name>
<keyword evidence="3" id="KW-1185">Reference proteome</keyword>
<comment type="caution">
    <text evidence="2">The sequence shown here is derived from an EMBL/GenBank/DDBJ whole genome shotgun (WGS) entry which is preliminary data.</text>
</comment>
<evidence type="ECO:0000313" key="3">
    <source>
        <dbReference type="Proteomes" id="UP000768471"/>
    </source>
</evidence>